<dbReference type="RefSeq" id="WP_166690903.1">
    <property type="nucleotide sequence ID" value="NZ_WAEL01000001.1"/>
</dbReference>
<evidence type="ECO:0008006" key="3">
    <source>
        <dbReference type="Google" id="ProtNLM"/>
    </source>
</evidence>
<proteinExistence type="predicted"/>
<organism evidence="1 2">
    <name type="scientific">Fibrivirga algicola</name>
    <dbReference type="NCBI Taxonomy" id="2950420"/>
    <lineage>
        <taxon>Bacteria</taxon>
        <taxon>Pseudomonadati</taxon>
        <taxon>Bacteroidota</taxon>
        <taxon>Cytophagia</taxon>
        <taxon>Cytophagales</taxon>
        <taxon>Spirosomataceae</taxon>
        <taxon>Fibrivirga</taxon>
    </lineage>
</organism>
<comment type="caution">
    <text evidence="1">The sequence shown here is derived from an EMBL/GenBank/DDBJ whole genome shotgun (WGS) entry which is preliminary data.</text>
</comment>
<keyword evidence="2" id="KW-1185">Reference proteome</keyword>
<name>A0ABX0QAE5_9BACT</name>
<reference evidence="2" key="1">
    <citation type="submission" date="2019-09" db="EMBL/GenBank/DDBJ databases">
        <authorList>
            <person name="Jung D.-H."/>
        </authorList>
    </citation>
    <scope>NUCLEOTIDE SEQUENCE [LARGE SCALE GENOMIC DNA]</scope>
    <source>
        <strain evidence="2">JA-25</strain>
    </source>
</reference>
<evidence type="ECO:0000313" key="2">
    <source>
        <dbReference type="Proteomes" id="UP000606008"/>
    </source>
</evidence>
<reference evidence="2" key="2">
    <citation type="submission" date="2023-07" db="EMBL/GenBank/DDBJ databases">
        <authorList>
            <person name="Jung D.-H."/>
        </authorList>
    </citation>
    <scope>NUCLEOTIDE SEQUENCE [LARGE SCALE GENOMIC DNA]</scope>
    <source>
        <strain evidence="2">JA-25</strain>
    </source>
</reference>
<dbReference type="EMBL" id="WAEL01000001">
    <property type="protein sequence ID" value="NID09221.1"/>
    <property type="molecule type" value="Genomic_DNA"/>
</dbReference>
<evidence type="ECO:0000313" key="1">
    <source>
        <dbReference type="EMBL" id="NID09221.1"/>
    </source>
</evidence>
<sequence>MKIFFTACTLLLSLTTYSQSIKNFHLNFALGAGIPPGVASESGFLVAVEPKFGLGKNLDIGLRYESATMKRGTISPGYSQNAGESQATQSLLLTTAITANGKTVRPFFGIGCGLYFLEYTNVSGSSQYTYYGDKTGKSVIGTVIRGGVKLKRLVLNVDYNLVPATDAYLYSSYFGGSSSSAQVVNSYWGLKVGIELAGLRY</sequence>
<gene>
    <name evidence="1" type="ORF">F7231_03485</name>
</gene>
<dbReference type="Proteomes" id="UP000606008">
    <property type="component" value="Unassembled WGS sequence"/>
</dbReference>
<protein>
    <recommendedName>
        <fullName evidence="3">Outer membrane protein beta-barrel domain-containing protein</fullName>
    </recommendedName>
</protein>
<accession>A0ABX0QAE5</accession>